<gene>
    <name evidence="3" type="ORF">GCM10007852_10310</name>
</gene>
<keyword evidence="2" id="KW-0732">Signal</keyword>
<proteinExistence type="predicted"/>
<evidence type="ECO:0000256" key="1">
    <source>
        <dbReference type="SAM" id="Phobius"/>
    </source>
</evidence>
<dbReference type="InterPro" id="IPR022562">
    <property type="entry name" value="DUF3466"/>
</dbReference>
<keyword evidence="1" id="KW-1133">Transmembrane helix</keyword>
<evidence type="ECO:0008006" key="5">
    <source>
        <dbReference type="Google" id="ProtNLM"/>
    </source>
</evidence>
<protein>
    <recommendedName>
        <fullName evidence="5">DUF3466 family protein</fullName>
    </recommendedName>
</protein>
<dbReference type="AlphaFoldDB" id="A0AA37SVB6"/>
<keyword evidence="1" id="KW-0812">Transmembrane</keyword>
<evidence type="ECO:0000313" key="3">
    <source>
        <dbReference type="EMBL" id="GLR70123.1"/>
    </source>
</evidence>
<keyword evidence="4" id="KW-1185">Reference proteome</keyword>
<reference evidence="3" key="2">
    <citation type="submission" date="2023-01" db="EMBL/GenBank/DDBJ databases">
        <title>Draft genome sequence of Agaribacter marinus strain NBRC 110023.</title>
        <authorList>
            <person name="Sun Q."/>
            <person name="Mori K."/>
        </authorList>
    </citation>
    <scope>NUCLEOTIDE SEQUENCE</scope>
    <source>
        <strain evidence="3">NBRC 110023</strain>
    </source>
</reference>
<dbReference type="Proteomes" id="UP001156601">
    <property type="component" value="Unassembled WGS sequence"/>
</dbReference>
<feature type="chain" id="PRO_5041374700" description="DUF3466 family protein" evidence="2">
    <location>
        <begin position="27"/>
        <end position="569"/>
    </location>
</feature>
<organism evidence="3 4">
    <name type="scientific">Agaribacter marinus</name>
    <dbReference type="NCBI Taxonomy" id="1431249"/>
    <lineage>
        <taxon>Bacteria</taxon>
        <taxon>Pseudomonadati</taxon>
        <taxon>Pseudomonadota</taxon>
        <taxon>Gammaproteobacteria</taxon>
        <taxon>Alteromonadales</taxon>
        <taxon>Alteromonadaceae</taxon>
        <taxon>Agaribacter</taxon>
    </lineage>
</organism>
<accession>A0AA37SVB6</accession>
<comment type="caution">
    <text evidence="3">The sequence shown here is derived from an EMBL/GenBank/DDBJ whole genome shotgun (WGS) entry which is preliminary data.</text>
</comment>
<keyword evidence="1" id="KW-0472">Membrane</keyword>
<evidence type="ECO:0000313" key="4">
    <source>
        <dbReference type="Proteomes" id="UP001156601"/>
    </source>
</evidence>
<dbReference type="Pfam" id="PF11949">
    <property type="entry name" value="DUF3466"/>
    <property type="match status" value="1"/>
</dbReference>
<dbReference type="RefSeq" id="WP_284216427.1">
    <property type="nucleotide sequence ID" value="NZ_BSOT01000005.1"/>
</dbReference>
<evidence type="ECO:0000256" key="2">
    <source>
        <dbReference type="SAM" id="SignalP"/>
    </source>
</evidence>
<dbReference type="EMBL" id="BSOT01000005">
    <property type="protein sequence ID" value="GLR70123.1"/>
    <property type="molecule type" value="Genomic_DNA"/>
</dbReference>
<sequence>MKRKPIVSALLLALFGAASVANSAHAASYEVHVLPLSDVSQRHFGTSIDNTGLSLVTARDLFNQPIDLSLLNIDDAPLTDPDAAAAGNFNDFDYTLVIDQLLQARASLGTIQPDARFQKLASDIGYKTDGTDVTYVNGFDSEMDGTDGFTFSSNVRLTDSALGTHVIGNMAGPFSRVDYVNENDEAQFFVVNEFLNRAFVQVGDRVTPLAPGNIDGGGFSEAYQINANLQVAGVSSVASAESLQEALALCLDDEQRGDVPVEVCEYVRFNQADTRSTFIAGLIYDNLDYETKATLWQLDAEGNIVSTQLFDNLYEPDEFSDSNHSRGLDVNNAGVMVGFSSVLVIEDRPPGPVAAIFENGVTTRLSDDDEFLPSFATNINDNNYIVGYVGQFINGAPRNKLFTFDRNTNEMNVVQGFFVGSATVPRALNNNNIVVGDAESEASISSAQRPRVGFIYDIESDTFTDLNTLLPCDSPYKIVSAVDINDNNEIIADAFTTVPRKNARGVVITDESGEALTLDTVVSVKLSPTGNTPSDCAEDDRVSRERQGASFSFWLLASLGTIVFFRFRR</sequence>
<name>A0AA37SVB6_9ALTE</name>
<feature type="signal peptide" evidence="2">
    <location>
        <begin position="1"/>
        <end position="26"/>
    </location>
</feature>
<reference evidence="3" key="1">
    <citation type="journal article" date="2014" name="Int. J. Syst. Evol. Microbiol.">
        <title>Complete genome sequence of Corynebacterium casei LMG S-19264T (=DSM 44701T), isolated from a smear-ripened cheese.</title>
        <authorList>
            <consortium name="US DOE Joint Genome Institute (JGI-PGF)"/>
            <person name="Walter F."/>
            <person name="Albersmeier A."/>
            <person name="Kalinowski J."/>
            <person name="Ruckert C."/>
        </authorList>
    </citation>
    <scope>NUCLEOTIDE SEQUENCE</scope>
    <source>
        <strain evidence="3">NBRC 110023</strain>
    </source>
</reference>
<feature type="transmembrane region" description="Helical" evidence="1">
    <location>
        <begin position="551"/>
        <end position="567"/>
    </location>
</feature>